<feature type="coiled-coil region" evidence="5">
    <location>
        <begin position="691"/>
        <end position="718"/>
    </location>
</feature>
<dbReference type="GO" id="GO:0003676">
    <property type="term" value="F:nucleic acid binding"/>
    <property type="evidence" value="ECO:0007669"/>
    <property type="project" value="InterPro"/>
</dbReference>
<dbReference type="Pfam" id="PF21408">
    <property type="entry name" value="MTR4-like_stalk"/>
    <property type="match status" value="1"/>
</dbReference>
<dbReference type="STRING" id="161895.CPHO_06120"/>
<dbReference type="InterPro" id="IPR050699">
    <property type="entry name" value="RNA-DNA_Helicase"/>
</dbReference>
<dbReference type="Pfam" id="PF00271">
    <property type="entry name" value="Helicase_C"/>
    <property type="match status" value="1"/>
</dbReference>
<dbReference type="GO" id="GO:0005524">
    <property type="term" value="F:ATP binding"/>
    <property type="evidence" value="ECO:0007669"/>
    <property type="project" value="UniProtKB-KW"/>
</dbReference>
<keyword evidence="5" id="KW-0175">Coiled coil</keyword>
<keyword evidence="3 9" id="KW-0347">Helicase</keyword>
<keyword evidence="2" id="KW-0378">Hydrolase</keyword>
<dbReference type="GO" id="GO:0004386">
    <property type="term" value="F:helicase activity"/>
    <property type="evidence" value="ECO:0007669"/>
    <property type="project" value="UniProtKB-KW"/>
</dbReference>
<dbReference type="PANTHER" id="PTHR12131:SF1">
    <property type="entry name" value="ATP-DEPENDENT RNA HELICASE SUPV3L1, MITOCHONDRIAL-RELATED"/>
    <property type="match status" value="1"/>
</dbReference>
<reference evidence="9 10" key="1">
    <citation type="submission" date="2014-08" db="EMBL/GenBank/DDBJ databases">
        <title>Complete genome sequence of Corynebacterium phocae M408/89/1(T)(=DSM 44612(T)), isolated from the common seal (Phoca vitulina).</title>
        <authorList>
            <person name="Ruckert C."/>
            <person name="Albersmeier A."/>
            <person name="Winkler A."/>
            <person name="Kalinowski J."/>
        </authorList>
    </citation>
    <scope>NUCLEOTIDE SEQUENCE [LARGE SCALE GENOMIC DNA]</scope>
    <source>
        <strain evidence="9 10">M408/89/1</strain>
    </source>
</reference>
<dbReference type="GO" id="GO:0055087">
    <property type="term" value="C:Ski complex"/>
    <property type="evidence" value="ECO:0007669"/>
    <property type="project" value="TreeGrafter"/>
</dbReference>
<evidence type="ECO:0000256" key="4">
    <source>
        <dbReference type="ARBA" id="ARBA00022840"/>
    </source>
</evidence>
<feature type="region of interest" description="Disordered" evidence="6">
    <location>
        <begin position="230"/>
        <end position="256"/>
    </location>
</feature>
<dbReference type="Pfam" id="PF08148">
    <property type="entry name" value="DSHCT"/>
    <property type="match status" value="1"/>
</dbReference>
<dbReference type="Pfam" id="PF26090">
    <property type="entry name" value="SH3_HelY"/>
    <property type="match status" value="1"/>
</dbReference>
<dbReference type="PANTHER" id="PTHR12131">
    <property type="entry name" value="ATP-DEPENDENT RNA AND DNA HELICASE"/>
    <property type="match status" value="1"/>
</dbReference>
<dbReference type="InterPro" id="IPR012961">
    <property type="entry name" value="Ski2/MTR4_C"/>
</dbReference>
<dbReference type="AlphaFoldDB" id="A0A1L7D369"/>
<dbReference type="CDD" id="cd18795">
    <property type="entry name" value="SF2_C_Ski2"/>
    <property type="match status" value="1"/>
</dbReference>
<dbReference type="SMART" id="SM01142">
    <property type="entry name" value="DSHCT"/>
    <property type="match status" value="1"/>
</dbReference>
<sequence length="918" mass="101709">MTHLEQFAAELSHPLDPFQIEGCKAVEADHGVLVCAPTGAGKTIVGEFAVSLALSRGTKCFYTTPIKALSNQKYHDLVAQHGEDAVGLLTGDVSINGHAEIVVMTTEVLRNMIYAESSALDRLTHVVMDEIHFLADSSRGVVWEEVILNLHPSVNIVGLSATVSNSEEFGQWLSTVRGDTKVIVSEHRPVPLDQWMLVGRQIYPLFEPETGGAVNEQLVRKISRLEAGDTDRSEGFRNRSREDSARSGAPRKQDRYRPLGRPEALRVLQDHSMLPAITFIFSRAGCDAALYQCLRSRMVLTTEEESTQIKAIVDAGVEGIPEEDLQVLDFKRWRQALSRGFAAHHAGMLPAFRHIVEDLFVKGLVRAVFATETLALGINMPARTVLLEKLVKYNGEAHVDLTPGQYTQLTGRAGRRGIDTLGNAVVQWAPAMDPRAVAGLASTRTYPLNSTFAPGYNMAINLLGLMGFDESLRLIERSFAQFQADGSVVEEANKIERAQQQVQEKRAELLAEVDALAPPVRDGEDPKELLVEYTDLRQELTAEERRSHADATAQRSQEVIKVLARLQLGEVIALPGKKRPILAVVCQPANQAQDPRPWVTTEEGWSGRIDASGIANAPIVVGNMRLPRHIAKSPRRHSRQIVSEFRRGHFDRPRKMKAKARVRPSKKVGQLREAIRQHPVHGWPTDDREKLARLAQQVARKEREAQHLEAVVSKARDTLGTTFARIVDLLSEMDYVEFEGYGQERHPVITEEGERLAQIHSEADLLVAQCLKRGIWNNLDPAELAGVASMCIFENRKAISGTPEAATETMADAMDATMRIYSELTADEQRHRLPLTRVPDPGFALAIHQWTAGAPLGYCMAAANESGAELSPGDFVRWCRQVIDLLQQVAKTGYEDEIRYNARRAMDAIQRGVVAIGA</sequence>
<dbReference type="Gene3D" id="3.40.50.300">
    <property type="entry name" value="P-loop containing nucleotide triphosphate hydrolases"/>
    <property type="match status" value="2"/>
</dbReference>
<evidence type="ECO:0000256" key="2">
    <source>
        <dbReference type="ARBA" id="ARBA00022801"/>
    </source>
</evidence>
<evidence type="ECO:0000256" key="5">
    <source>
        <dbReference type="SAM" id="Coils"/>
    </source>
</evidence>
<organism evidence="9 10">
    <name type="scientific">Corynebacterium phocae</name>
    <dbReference type="NCBI Taxonomy" id="161895"/>
    <lineage>
        <taxon>Bacteria</taxon>
        <taxon>Bacillati</taxon>
        <taxon>Actinomycetota</taxon>
        <taxon>Actinomycetes</taxon>
        <taxon>Mycobacteriales</taxon>
        <taxon>Corynebacteriaceae</taxon>
        <taxon>Corynebacterium</taxon>
    </lineage>
</organism>
<dbReference type="GO" id="GO:0070478">
    <property type="term" value="P:nuclear-transcribed mRNA catabolic process, 3'-5' exonucleolytic nonsense-mediated decay"/>
    <property type="evidence" value="ECO:0007669"/>
    <property type="project" value="TreeGrafter"/>
</dbReference>
<dbReference type="SMART" id="SM00490">
    <property type="entry name" value="HELICc"/>
    <property type="match status" value="1"/>
</dbReference>
<dbReference type="GO" id="GO:0016787">
    <property type="term" value="F:hydrolase activity"/>
    <property type="evidence" value="ECO:0007669"/>
    <property type="project" value="UniProtKB-KW"/>
</dbReference>
<dbReference type="KEGG" id="cpho:CPHO_06120"/>
<name>A0A1L7D369_9CORY</name>
<evidence type="ECO:0000259" key="8">
    <source>
        <dbReference type="PROSITE" id="PS51194"/>
    </source>
</evidence>
<protein>
    <submittedName>
        <fullName evidence="9">DEAD/DEAH box helicase</fullName>
    </submittedName>
</protein>
<dbReference type="PROSITE" id="PS51192">
    <property type="entry name" value="HELICASE_ATP_BIND_1"/>
    <property type="match status" value="1"/>
</dbReference>
<evidence type="ECO:0000256" key="6">
    <source>
        <dbReference type="SAM" id="MobiDB-lite"/>
    </source>
</evidence>
<evidence type="ECO:0000259" key="7">
    <source>
        <dbReference type="PROSITE" id="PS51192"/>
    </source>
</evidence>
<dbReference type="Proteomes" id="UP000185491">
    <property type="component" value="Chromosome"/>
</dbReference>
<dbReference type="SUPFAM" id="SSF52540">
    <property type="entry name" value="P-loop containing nucleoside triphosphate hydrolases"/>
    <property type="match status" value="1"/>
</dbReference>
<feature type="coiled-coil region" evidence="5">
    <location>
        <begin position="488"/>
        <end position="515"/>
    </location>
</feature>
<dbReference type="InterPro" id="IPR001650">
    <property type="entry name" value="Helicase_C-like"/>
</dbReference>
<keyword evidence="10" id="KW-1185">Reference proteome</keyword>
<accession>A0A1L7D369</accession>
<dbReference type="InterPro" id="IPR014001">
    <property type="entry name" value="Helicase_ATP-bd"/>
</dbReference>
<dbReference type="Pfam" id="PF00270">
    <property type="entry name" value="DEAD"/>
    <property type="match status" value="1"/>
</dbReference>
<dbReference type="InterPro" id="IPR048392">
    <property type="entry name" value="MTR4-like_stalk"/>
</dbReference>
<dbReference type="InterPro" id="IPR058621">
    <property type="entry name" value="SH3_HelY"/>
</dbReference>
<dbReference type="EMBL" id="CP009249">
    <property type="protein sequence ID" value="APT92533.1"/>
    <property type="molecule type" value="Genomic_DNA"/>
</dbReference>
<gene>
    <name evidence="9" type="ORF">CPHO_06120</name>
</gene>
<keyword evidence="4" id="KW-0067">ATP-binding</keyword>
<dbReference type="OrthoDB" id="3229913at2"/>
<feature type="domain" description="Helicase C-terminal" evidence="8">
    <location>
        <begin position="266"/>
        <end position="464"/>
    </location>
</feature>
<dbReference type="Gene3D" id="1.10.3380.30">
    <property type="match status" value="1"/>
</dbReference>
<dbReference type="PROSITE" id="PS51194">
    <property type="entry name" value="HELICASE_CTER"/>
    <property type="match status" value="1"/>
</dbReference>
<evidence type="ECO:0000256" key="1">
    <source>
        <dbReference type="ARBA" id="ARBA00022741"/>
    </source>
</evidence>
<dbReference type="InterPro" id="IPR011545">
    <property type="entry name" value="DEAD/DEAH_box_helicase_dom"/>
</dbReference>
<dbReference type="InterPro" id="IPR027417">
    <property type="entry name" value="P-loop_NTPase"/>
</dbReference>
<keyword evidence="1" id="KW-0547">Nucleotide-binding</keyword>
<feature type="domain" description="Helicase ATP-binding" evidence="7">
    <location>
        <begin position="23"/>
        <end position="181"/>
    </location>
</feature>
<evidence type="ECO:0000313" key="10">
    <source>
        <dbReference type="Proteomes" id="UP000185491"/>
    </source>
</evidence>
<evidence type="ECO:0000313" key="9">
    <source>
        <dbReference type="EMBL" id="APT92533.1"/>
    </source>
</evidence>
<dbReference type="RefSeq" id="WP_075734100.1">
    <property type="nucleotide sequence ID" value="NZ_CP009249.1"/>
</dbReference>
<evidence type="ECO:0000256" key="3">
    <source>
        <dbReference type="ARBA" id="ARBA00022806"/>
    </source>
</evidence>
<proteinExistence type="predicted"/>
<dbReference type="SMART" id="SM00487">
    <property type="entry name" value="DEXDc"/>
    <property type="match status" value="1"/>
</dbReference>